<dbReference type="InParanoid" id="T1EV71"/>
<evidence type="ECO:0000313" key="12">
    <source>
        <dbReference type="Proteomes" id="UP000015101"/>
    </source>
</evidence>
<dbReference type="InterPro" id="IPR001841">
    <property type="entry name" value="Znf_RING"/>
</dbReference>
<name>T1EV71_HELRO</name>
<dbReference type="CTD" id="20200471"/>
<evidence type="ECO:0000313" key="10">
    <source>
        <dbReference type="EMBL" id="ESN94436.1"/>
    </source>
</evidence>
<keyword evidence="4 8" id="KW-0863">Zinc-finger</keyword>
<evidence type="ECO:0000256" key="4">
    <source>
        <dbReference type="ARBA" id="ARBA00022771"/>
    </source>
</evidence>
<reference evidence="12" key="1">
    <citation type="submission" date="2012-12" db="EMBL/GenBank/DDBJ databases">
        <authorList>
            <person name="Hellsten U."/>
            <person name="Grimwood J."/>
            <person name="Chapman J.A."/>
            <person name="Shapiro H."/>
            <person name="Aerts A."/>
            <person name="Otillar R.P."/>
            <person name="Terry A.Y."/>
            <person name="Boore J.L."/>
            <person name="Simakov O."/>
            <person name="Marletaz F."/>
            <person name="Cho S.-J."/>
            <person name="Edsinger-Gonzales E."/>
            <person name="Havlak P."/>
            <person name="Kuo D.-H."/>
            <person name="Larsson T."/>
            <person name="Lv J."/>
            <person name="Arendt D."/>
            <person name="Savage R."/>
            <person name="Osoegawa K."/>
            <person name="de Jong P."/>
            <person name="Lindberg D.R."/>
            <person name="Seaver E.C."/>
            <person name="Weisblat D.A."/>
            <person name="Putnam N.H."/>
            <person name="Grigoriev I.V."/>
            <person name="Rokhsar D.S."/>
        </authorList>
    </citation>
    <scope>NUCLEOTIDE SEQUENCE</scope>
</reference>
<keyword evidence="7" id="KW-0472">Membrane</keyword>
<dbReference type="GO" id="GO:0043161">
    <property type="term" value="P:proteasome-mediated ubiquitin-dependent protein catabolic process"/>
    <property type="evidence" value="ECO:0000318"/>
    <property type="project" value="GO_Central"/>
</dbReference>
<dbReference type="HOGENOM" id="CLU_081683_0_0_1"/>
<evidence type="ECO:0000256" key="8">
    <source>
        <dbReference type="PROSITE-ProRule" id="PRU00175"/>
    </source>
</evidence>
<dbReference type="eggNOG" id="KOG0800">
    <property type="taxonomic scope" value="Eukaryota"/>
</dbReference>
<dbReference type="GO" id="GO:0061630">
    <property type="term" value="F:ubiquitin protein ligase activity"/>
    <property type="evidence" value="ECO:0000318"/>
    <property type="project" value="GO_Central"/>
</dbReference>
<dbReference type="OrthoDB" id="8062037at2759"/>
<dbReference type="EMBL" id="KB097571">
    <property type="protein sequence ID" value="ESN94436.1"/>
    <property type="molecule type" value="Genomic_DNA"/>
</dbReference>
<dbReference type="GeneID" id="20200471"/>
<accession>T1EV71</accession>
<protein>
    <recommendedName>
        <fullName evidence="9">RING-type domain-containing protein</fullName>
    </recommendedName>
</protein>
<keyword evidence="3" id="KW-0479">Metal-binding</keyword>
<evidence type="ECO:0000256" key="1">
    <source>
        <dbReference type="ARBA" id="ARBA00004370"/>
    </source>
</evidence>
<dbReference type="SMART" id="SM00184">
    <property type="entry name" value="RING"/>
    <property type="match status" value="1"/>
</dbReference>
<dbReference type="Pfam" id="PF13639">
    <property type="entry name" value="zf-RING_2"/>
    <property type="match status" value="1"/>
</dbReference>
<reference evidence="11" key="3">
    <citation type="submission" date="2015-06" db="UniProtKB">
        <authorList>
            <consortium name="EnsemblMetazoa"/>
        </authorList>
    </citation>
    <scope>IDENTIFICATION</scope>
</reference>
<dbReference type="PANTHER" id="PTHR46539">
    <property type="entry name" value="E3 UBIQUITIN-PROTEIN LIGASE ATL42"/>
    <property type="match status" value="1"/>
</dbReference>
<organism evidence="11 12">
    <name type="scientific">Helobdella robusta</name>
    <name type="common">Californian leech</name>
    <dbReference type="NCBI Taxonomy" id="6412"/>
    <lineage>
        <taxon>Eukaryota</taxon>
        <taxon>Metazoa</taxon>
        <taxon>Spiralia</taxon>
        <taxon>Lophotrochozoa</taxon>
        <taxon>Annelida</taxon>
        <taxon>Clitellata</taxon>
        <taxon>Hirudinea</taxon>
        <taxon>Rhynchobdellida</taxon>
        <taxon>Glossiphoniidae</taxon>
        <taxon>Helobdella</taxon>
    </lineage>
</organism>
<comment type="subcellular location">
    <subcellularLocation>
        <location evidence="1">Membrane</location>
    </subcellularLocation>
</comment>
<evidence type="ECO:0000256" key="5">
    <source>
        <dbReference type="ARBA" id="ARBA00022833"/>
    </source>
</evidence>
<reference evidence="10 12" key="2">
    <citation type="journal article" date="2013" name="Nature">
        <title>Insights into bilaterian evolution from three spiralian genomes.</title>
        <authorList>
            <person name="Simakov O."/>
            <person name="Marletaz F."/>
            <person name="Cho S.J."/>
            <person name="Edsinger-Gonzales E."/>
            <person name="Havlak P."/>
            <person name="Hellsten U."/>
            <person name="Kuo D.H."/>
            <person name="Larsson T."/>
            <person name="Lv J."/>
            <person name="Arendt D."/>
            <person name="Savage R."/>
            <person name="Osoegawa K."/>
            <person name="de Jong P."/>
            <person name="Grimwood J."/>
            <person name="Chapman J.A."/>
            <person name="Shapiro H."/>
            <person name="Aerts A."/>
            <person name="Otillar R.P."/>
            <person name="Terry A.Y."/>
            <person name="Boore J.L."/>
            <person name="Grigoriev I.V."/>
            <person name="Lindberg D.R."/>
            <person name="Seaver E.C."/>
            <person name="Weisblat D.A."/>
            <person name="Putnam N.H."/>
            <person name="Rokhsar D.S."/>
        </authorList>
    </citation>
    <scope>NUCLEOTIDE SEQUENCE</scope>
</reference>
<dbReference type="GO" id="GO:0012505">
    <property type="term" value="C:endomembrane system"/>
    <property type="evidence" value="ECO:0000318"/>
    <property type="project" value="GO_Central"/>
</dbReference>
<keyword evidence="6" id="KW-1133">Transmembrane helix</keyword>
<keyword evidence="5" id="KW-0862">Zinc</keyword>
<dbReference type="GO" id="GO:0016020">
    <property type="term" value="C:membrane"/>
    <property type="evidence" value="ECO:0007669"/>
    <property type="project" value="UniProtKB-SubCell"/>
</dbReference>
<dbReference type="Gene3D" id="3.30.40.10">
    <property type="entry name" value="Zinc/RING finger domain, C3HC4 (zinc finger)"/>
    <property type="match status" value="1"/>
</dbReference>
<evidence type="ECO:0000256" key="6">
    <source>
        <dbReference type="ARBA" id="ARBA00022989"/>
    </source>
</evidence>
<evidence type="ECO:0000256" key="3">
    <source>
        <dbReference type="ARBA" id="ARBA00022723"/>
    </source>
</evidence>
<evidence type="ECO:0000256" key="2">
    <source>
        <dbReference type="ARBA" id="ARBA00022692"/>
    </source>
</evidence>
<dbReference type="RefSeq" id="XP_009027501.1">
    <property type="nucleotide sequence ID" value="XM_009029253.1"/>
</dbReference>
<evidence type="ECO:0000313" key="11">
    <source>
        <dbReference type="EnsemblMetazoa" id="HelroP164276"/>
    </source>
</evidence>
<dbReference type="EnsemblMetazoa" id="HelroT164276">
    <property type="protein sequence ID" value="HelroP164276"/>
    <property type="gene ID" value="HelroG164276"/>
</dbReference>
<dbReference type="GO" id="GO:0008270">
    <property type="term" value="F:zinc ion binding"/>
    <property type="evidence" value="ECO:0007669"/>
    <property type="project" value="UniProtKB-KW"/>
</dbReference>
<proteinExistence type="predicted"/>
<dbReference type="STRING" id="6412.T1EV71"/>
<gene>
    <name evidence="11" type="primary">20200471</name>
    <name evidence="10" type="ORF">HELRODRAFT_164276</name>
</gene>
<keyword evidence="12" id="KW-1185">Reference proteome</keyword>
<dbReference type="PROSITE" id="PS50089">
    <property type="entry name" value="ZF_RING_2"/>
    <property type="match status" value="1"/>
</dbReference>
<dbReference type="EMBL" id="AMQM01001620">
    <property type="status" value="NOT_ANNOTATED_CDS"/>
    <property type="molecule type" value="Genomic_DNA"/>
</dbReference>
<dbReference type="SUPFAM" id="SSF57850">
    <property type="entry name" value="RING/U-box"/>
    <property type="match status" value="1"/>
</dbReference>
<keyword evidence="2" id="KW-0812">Transmembrane</keyword>
<dbReference type="KEGG" id="hro:HELRODRAFT_164276"/>
<dbReference type="InterPro" id="IPR013083">
    <property type="entry name" value="Znf_RING/FYVE/PHD"/>
</dbReference>
<dbReference type="FunFam" id="3.30.40.10:FF:000960">
    <property type="entry name" value="Uncharacterized protein"/>
    <property type="match status" value="1"/>
</dbReference>
<evidence type="ECO:0000259" key="9">
    <source>
        <dbReference type="PROSITE" id="PS50089"/>
    </source>
</evidence>
<dbReference type="PANTHER" id="PTHR46539:SF1">
    <property type="entry name" value="E3 UBIQUITIN-PROTEIN LIGASE ATL42"/>
    <property type="match status" value="1"/>
</dbReference>
<sequence>MEATNAIVLRNCFNEVIKNYLNDFISKEIRPDIAKLERYLIDNNCELPNCEVKKLSNMLAIGQSNLVDIIIRTMSHFNSLPVDRQYSLMKMLQDFYFSSVLAEESLDHYIDVTMSADGFNFNGKFFYRDTFRHEKIKNMKYFLPYIEDKFINEECCICSKEFVQSSFIYEMVCRHAFHFKCLDMWLENNGSCPYCRKDIVSKKAKDSNYFIEDKEDGSKLVLIYILTKPYQYELNDNI</sequence>
<feature type="domain" description="RING-type" evidence="9">
    <location>
        <begin position="155"/>
        <end position="196"/>
    </location>
</feature>
<evidence type="ECO:0000256" key="7">
    <source>
        <dbReference type="ARBA" id="ARBA00023136"/>
    </source>
</evidence>
<dbReference type="AlphaFoldDB" id="T1EV71"/>
<dbReference type="Proteomes" id="UP000015101">
    <property type="component" value="Unassembled WGS sequence"/>
</dbReference>